<comment type="caution">
    <text evidence="2">The sequence shown here is derived from an EMBL/GenBank/DDBJ whole genome shotgun (WGS) entry which is preliminary data.</text>
</comment>
<evidence type="ECO:0000313" key="3">
    <source>
        <dbReference type="Proteomes" id="UP001140510"/>
    </source>
</evidence>
<dbReference type="OrthoDB" id="3691136at2759"/>
<keyword evidence="3" id="KW-1185">Reference proteome</keyword>
<gene>
    <name evidence="2" type="ORF">N0V91_001404</name>
</gene>
<feature type="compositionally biased region" description="Acidic residues" evidence="1">
    <location>
        <begin position="142"/>
        <end position="172"/>
    </location>
</feature>
<accession>A0A9W8ZM44</accession>
<proteinExistence type="predicted"/>
<reference evidence="2" key="1">
    <citation type="submission" date="2022-10" db="EMBL/GenBank/DDBJ databases">
        <title>Tapping the CABI collections for fungal endophytes: first genome assemblies for Collariella, Neodidymelliopsis, Ascochyta clinopodiicola, Didymella pomorum, Didymosphaeria variabile, Neocosmospora piperis and Neocucurbitaria cava.</title>
        <authorList>
            <person name="Hill R."/>
        </authorList>
    </citation>
    <scope>NUCLEOTIDE SEQUENCE</scope>
    <source>
        <strain evidence="2">IMI 355091</strain>
    </source>
</reference>
<sequence>MSAKQTSPQPDDDTKRITTALDTDASSLDIGQVACRLCRINALLRADLKKARAELRSSKQKPAVMEDALHEMRIELPPTQDLLDRVWKVVPKKKLKLDMKKQYNALRDGDWFDYRKGSEHASTTGEGKTASLVYMHDGEAYGMEDDQPVDGDEEESDNDGNEGNEIEEDGDGGVDIIAPSINDQSSGVAASTDVVTFRKRKADEQHGNAAKKAKCSNDSTIVGGVIARSIAGMKRKRSTSTVDAALSKQEVGDADVGNMEANGDNVEYELEEGKIRE</sequence>
<name>A0A9W8ZM44_9PLEO</name>
<feature type="region of interest" description="Disordered" evidence="1">
    <location>
        <begin position="255"/>
        <end position="277"/>
    </location>
</feature>
<feature type="region of interest" description="Disordered" evidence="1">
    <location>
        <begin position="141"/>
        <end position="187"/>
    </location>
</feature>
<protein>
    <submittedName>
        <fullName evidence="2">Uncharacterized protein</fullName>
    </submittedName>
</protein>
<dbReference type="AlphaFoldDB" id="A0A9W8ZM44"/>
<dbReference type="EMBL" id="JAPEVA010000006">
    <property type="protein sequence ID" value="KAJ4411031.1"/>
    <property type="molecule type" value="Genomic_DNA"/>
</dbReference>
<dbReference type="Proteomes" id="UP001140510">
    <property type="component" value="Unassembled WGS sequence"/>
</dbReference>
<organism evidence="2 3">
    <name type="scientific">Didymella pomorum</name>
    <dbReference type="NCBI Taxonomy" id="749634"/>
    <lineage>
        <taxon>Eukaryota</taxon>
        <taxon>Fungi</taxon>
        <taxon>Dikarya</taxon>
        <taxon>Ascomycota</taxon>
        <taxon>Pezizomycotina</taxon>
        <taxon>Dothideomycetes</taxon>
        <taxon>Pleosporomycetidae</taxon>
        <taxon>Pleosporales</taxon>
        <taxon>Pleosporineae</taxon>
        <taxon>Didymellaceae</taxon>
        <taxon>Didymella</taxon>
    </lineage>
</organism>
<evidence type="ECO:0000313" key="2">
    <source>
        <dbReference type="EMBL" id="KAJ4411031.1"/>
    </source>
</evidence>
<evidence type="ECO:0000256" key="1">
    <source>
        <dbReference type="SAM" id="MobiDB-lite"/>
    </source>
</evidence>